<dbReference type="PRINTS" id="PR00455">
    <property type="entry name" value="HTHTETR"/>
</dbReference>
<dbReference type="Pfam" id="PF08362">
    <property type="entry name" value="TetR_C_3"/>
    <property type="match status" value="1"/>
</dbReference>
<dbReference type="InterPro" id="IPR009057">
    <property type="entry name" value="Homeodomain-like_sf"/>
</dbReference>
<dbReference type="GO" id="GO:0003677">
    <property type="term" value="F:DNA binding"/>
    <property type="evidence" value="ECO:0007669"/>
    <property type="project" value="UniProtKB-UniRule"/>
</dbReference>
<dbReference type="SUPFAM" id="SSF46689">
    <property type="entry name" value="Homeodomain-like"/>
    <property type="match status" value="1"/>
</dbReference>
<dbReference type="InterPro" id="IPR050109">
    <property type="entry name" value="HTH-type_TetR-like_transc_reg"/>
</dbReference>
<dbReference type="InterPro" id="IPR013573">
    <property type="entry name" value="Tscrpt_reg_YcdC_C"/>
</dbReference>
<evidence type="ECO:0000256" key="2">
    <source>
        <dbReference type="PROSITE-ProRule" id="PRU00335"/>
    </source>
</evidence>
<dbReference type="RefSeq" id="WP_188888264.1">
    <property type="nucleotide sequence ID" value="NZ_BMHY01000002.1"/>
</dbReference>
<accession>A0A917LVY5</accession>
<proteinExistence type="predicted"/>
<dbReference type="InterPro" id="IPR036271">
    <property type="entry name" value="Tet_transcr_reg_TetR-rel_C_sf"/>
</dbReference>
<reference evidence="4 5" key="1">
    <citation type="journal article" date="2014" name="Int. J. Syst. Evol. Microbiol.">
        <title>Complete genome sequence of Corynebacterium casei LMG S-19264T (=DSM 44701T), isolated from a smear-ripened cheese.</title>
        <authorList>
            <consortium name="US DOE Joint Genome Institute (JGI-PGF)"/>
            <person name="Walter F."/>
            <person name="Albersmeier A."/>
            <person name="Kalinowski J."/>
            <person name="Ruckert C."/>
        </authorList>
    </citation>
    <scope>NUCLEOTIDE SEQUENCE [LARGE SCALE GENOMIC DNA]</scope>
    <source>
        <strain evidence="4 5">CGMCC 1.15286</strain>
    </source>
</reference>
<dbReference type="AlphaFoldDB" id="A0A917LVY5"/>
<dbReference type="Gene3D" id="1.10.357.10">
    <property type="entry name" value="Tetracycline Repressor, domain 2"/>
    <property type="match status" value="1"/>
</dbReference>
<name>A0A917LVY5_9BACL</name>
<dbReference type="InterPro" id="IPR001647">
    <property type="entry name" value="HTH_TetR"/>
</dbReference>
<dbReference type="Pfam" id="PF00440">
    <property type="entry name" value="TetR_N"/>
    <property type="match status" value="1"/>
</dbReference>
<dbReference type="SUPFAM" id="SSF48498">
    <property type="entry name" value="Tetracyclin repressor-like, C-terminal domain"/>
    <property type="match status" value="1"/>
</dbReference>
<dbReference type="Proteomes" id="UP000600247">
    <property type="component" value="Unassembled WGS sequence"/>
</dbReference>
<dbReference type="PANTHER" id="PTHR30328">
    <property type="entry name" value="TRANSCRIPTIONAL REPRESSOR"/>
    <property type="match status" value="1"/>
</dbReference>
<keyword evidence="1 2" id="KW-0238">DNA-binding</keyword>
<dbReference type="EMBL" id="BMHY01000002">
    <property type="protein sequence ID" value="GGG62035.1"/>
    <property type="molecule type" value="Genomic_DNA"/>
</dbReference>
<organism evidence="4 5">
    <name type="scientific">Paenibacillus radicis</name>
    <name type="common">ex Gao et al. 2016</name>
    <dbReference type="NCBI Taxonomy" id="1737354"/>
    <lineage>
        <taxon>Bacteria</taxon>
        <taxon>Bacillati</taxon>
        <taxon>Bacillota</taxon>
        <taxon>Bacilli</taxon>
        <taxon>Bacillales</taxon>
        <taxon>Paenibacillaceae</taxon>
        <taxon>Paenibacillus</taxon>
    </lineage>
</organism>
<evidence type="ECO:0000313" key="5">
    <source>
        <dbReference type="Proteomes" id="UP000600247"/>
    </source>
</evidence>
<keyword evidence="5" id="KW-1185">Reference proteome</keyword>
<dbReference type="PANTHER" id="PTHR30328:SF54">
    <property type="entry name" value="HTH-TYPE TRANSCRIPTIONAL REPRESSOR SCO4008"/>
    <property type="match status" value="1"/>
</dbReference>
<evidence type="ECO:0000313" key="4">
    <source>
        <dbReference type="EMBL" id="GGG62035.1"/>
    </source>
</evidence>
<evidence type="ECO:0000256" key="1">
    <source>
        <dbReference type="ARBA" id="ARBA00023125"/>
    </source>
</evidence>
<dbReference type="PROSITE" id="PS50977">
    <property type="entry name" value="HTH_TETR_2"/>
    <property type="match status" value="1"/>
</dbReference>
<sequence length="361" mass="41114">MSQAIGTEEGKTTVQERILNAAEELFARNSFAGTRISEIALKAEVNQAMIHYYFDSKEKLYQEVLARLFQHWEQYVRSISWDGLEPESIIREYIKVHYELKCQMPNLYKIFHWEALEGGELFNKYASSTWVEDFLDKTQLFKEWKQAGIVDANVNETILLFSLWGMMNQFYYRDHNNLTMIVGKEGSAEQLQAEIVEQMVQLTLRGVLVKHQLPTVSGSAEAVKNVVVLLPEAAEKGENAEAMKLLDKMSLLPDWEMKPTADAQQALEDCRNGASLFVFASTKFGEVPARIVKLLHGLEQDTALAADRFVGLWVTRDNPASESLQRTLEDAFNRLGAFAIARVSGQSPRDYMKRCAKWIGK</sequence>
<feature type="domain" description="HTH tetR-type" evidence="3">
    <location>
        <begin position="12"/>
        <end position="72"/>
    </location>
</feature>
<gene>
    <name evidence="4" type="ORF">GCM10010918_14580</name>
</gene>
<protein>
    <recommendedName>
        <fullName evidence="3">HTH tetR-type domain-containing protein</fullName>
    </recommendedName>
</protein>
<dbReference type="GO" id="GO:0045892">
    <property type="term" value="P:negative regulation of DNA-templated transcription"/>
    <property type="evidence" value="ECO:0007669"/>
    <property type="project" value="InterPro"/>
</dbReference>
<evidence type="ECO:0000259" key="3">
    <source>
        <dbReference type="PROSITE" id="PS50977"/>
    </source>
</evidence>
<feature type="DNA-binding region" description="H-T-H motif" evidence="2">
    <location>
        <begin position="35"/>
        <end position="54"/>
    </location>
</feature>
<dbReference type="Gene3D" id="1.10.10.60">
    <property type="entry name" value="Homeodomain-like"/>
    <property type="match status" value="1"/>
</dbReference>
<comment type="caution">
    <text evidence="4">The sequence shown here is derived from an EMBL/GenBank/DDBJ whole genome shotgun (WGS) entry which is preliminary data.</text>
</comment>